<dbReference type="InterPro" id="IPR003599">
    <property type="entry name" value="Ig_sub"/>
</dbReference>
<dbReference type="InterPro" id="IPR007110">
    <property type="entry name" value="Ig-like_dom"/>
</dbReference>
<evidence type="ECO:0000313" key="9">
    <source>
        <dbReference type="Proteomes" id="UP000633448"/>
    </source>
</evidence>
<feature type="domain" description="Ig-like" evidence="7">
    <location>
        <begin position="3"/>
        <end position="94"/>
    </location>
</feature>
<protein>
    <submittedName>
        <fullName evidence="8">VTCN1 inhibitor</fullName>
    </submittedName>
</protein>
<keyword evidence="3" id="KW-0472">Membrane</keyword>
<dbReference type="PANTHER" id="PTHR24100">
    <property type="entry name" value="BUTYROPHILIN"/>
    <property type="match status" value="1"/>
</dbReference>
<dbReference type="PANTHER" id="PTHR24100:SF148">
    <property type="entry name" value="SELECTION AND UPKEEP OF INTRAEPITHELIAL T-CELLS PROTEIN 10-RELATED"/>
    <property type="match status" value="1"/>
</dbReference>
<keyword evidence="2" id="KW-0732">Signal</keyword>
<name>A0A851FSZ9_PITSO</name>
<comment type="subcellular location">
    <subcellularLocation>
        <location evidence="1">Membrane</location>
    </subcellularLocation>
</comment>
<dbReference type="GO" id="GO:0050852">
    <property type="term" value="P:T cell receptor signaling pathway"/>
    <property type="evidence" value="ECO:0007669"/>
    <property type="project" value="TreeGrafter"/>
</dbReference>
<keyword evidence="6" id="KW-0393">Immunoglobulin domain</keyword>
<keyword evidence="9" id="KW-1185">Reference proteome</keyword>
<dbReference type="GO" id="GO:0009897">
    <property type="term" value="C:external side of plasma membrane"/>
    <property type="evidence" value="ECO:0007669"/>
    <property type="project" value="TreeGrafter"/>
</dbReference>
<dbReference type="FunFam" id="2.60.40.10:FF:000142">
    <property type="entry name" value="V-set domain-containing T-cell activation inhibitor 1"/>
    <property type="match status" value="1"/>
</dbReference>
<dbReference type="SMART" id="SM00409">
    <property type="entry name" value="IG"/>
    <property type="match status" value="1"/>
</dbReference>
<organism evidence="8 9">
    <name type="scientific">Pitta sordida</name>
    <name type="common">Hooded pitta</name>
    <dbReference type="NCBI Taxonomy" id="9163"/>
    <lineage>
        <taxon>Eukaryota</taxon>
        <taxon>Metazoa</taxon>
        <taxon>Chordata</taxon>
        <taxon>Craniata</taxon>
        <taxon>Vertebrata</taxon>
        <taxon>Euteleostomi</taxon>
        <taxon>Archelosauria</taxon>
        <taxon>Archosauria</taxon>
        <taxon>Dinosauria</taxon>
        <taxon>Saurischia</taxon>
        <taxon>Theropoda</taxon>
        <taxon>Coelurosauria</taxon>
        <taxon>Aves</taxon>
        <taxon>Neognathae</taxon>
        <taxon>Neoaves</taxon>
        <taxon>Telluraves</taxon>
        <taxon>Australaves</taxon>
        <taxon>Passeriformes</taxon>
        <taxon>Pittidae</taxon>
        <taxon>Pitta</taxon>
    </lineage>
</organism>
<evidence type="ECO:0000313" key="8">
    <source>
        <dbReference type="EMBL" id="NWI97626.1"/>
    </source>
</evidence>
<dbReference type="SUPFAM" id="SSF48726">
    <property type="entry name" value="Immunoglobulin"/>
    <property type="match status" value="1"/>
</dbReference>
<dbReference type="GO" id="GO:0050863">
    <property type="term" value="P:regulation of T cell activation"/>
    <property type="evidence" value="ECO:0007669"/>
    <property type="project" value="UniProtKB-ARBA"/>
</dbReference>
<dbReference type="InterPro" id="IPR036179">
    <property type="entry name" value="Ig-like_dom_sf"/>
</dbReference>
<dbReference type="InterPro" id="IPR050504">
    <property type="entry name" value="IgSF_BTN/MOG"/>
</dbReference>
<evidence type="ECO:0000256" key="2">
    <source>
        <dbReference type="ARBA" id="ARBA00022729"/>
    </source>
</evidence>
<keyword evidence="5" id="KW-0325">Glycoprotein</keyword>
<dbReference type="Proteomes" id="UP000633448">
    <property type="component" value="Unassembled WGS sequence"/>
</dbReference>
<accession>A0A851FSZ9</accession>
<dbReference type="EMBL" id="WEKX01028704">
    <property type="protein sequence ID" value="NWI97626.1"/>
    <property type="molecule type" value="Genomic_DNA"/>
</dbReference>
<evidence type="ECO:0000256" key="4">
    <source>
        <dbReference type="ARBA" id="ARBA00023157"/>
    </source>
</evidence>
<dbReference type="InterPro" id="IPR013106">
    <property type="entry name" value="Ig_V-set"/>
</dbReference>
<dbReference type="AlphaFoldDB" id="A0A851FSZ9"/>
<dbReference type="GO" id="GO:1903037">
    <property type="term" value="P:regulation of leukocyte cell-cell adhesion"/>
    <property type="evidence" value="ECO:0007669"/>
    <property type="project" value="UniProtKB-ARBA"/>
</dbReference>
<feature type="non-terminal residue" evidence="8">
    <location>
        <position position="1"/>
    </location>
</feature>
<reference evidence="8" key="1">
    <citation type="submission" date="2019-10" db="EMBL/GenBank/DDBJ databases">
        <title>Bird 10,000 Genomes (B10K) Project - Family phase.</title>
        <authorList>
            <person name="Zhang G."/>
        </authorList>
    </citation>
    <scope>NUCLEOTIDE SEQUENCE</scope>
    <source>
        <strain evidence="8">B10K-DU-002-53</strain>
        <tissue evidence="8">Muscle</tissue>
    </source>
</reference>
<proteinExistence type="predicted"/>
<keyword evidence="4" id="KW-1015">Disulfide bond</keyword>
<dbReference type="InterPro" id="IPR013783">
    <property type="entry name" value="Ig-like_fold"/>
</dbReference>
<evidence type="ECO:0000256" key="6">
    <source>
        <dbReference type="ARBA" id="ARBA00023319"/>
    </source>
</evidence>
<evidence type="ECO:0000256" key="1">
    <source>
        <dbReference type="ARBA" id="ARBA00004370"/>
    </source>
</evidence>
<sequence>GQPDKRICHSFVGQTVVLPCNTTPPGELISTSKLYWQIGEETMVHFFKNGKDSLGTQDKRYRGRTSLFLDQMKHGNLSLKITNVQLQDAVEYTCIYKESTGYPTKKFYIKLNVSVPPRTQEAASPSVQSQISSRSPTEAPCLAMLPLSFHLLVSLGVWHL</sequence>
<evidence type="ECO:0000256" key="5">
    <source>
        <dbReference type="ARBA" id="ARBA00023180"/>
    </source>
</evidence>
<feature type="non-terminal residue" evidence="8">
    <location>
        <position position="160"/>
    </location>
</feature>
<evidence type="ECO:0000256" key="3">
    <source>
        <dbReference type="ARBA" id="ARBA00023136"/>
    </source>
</evidence>
<dbReference type="GO" id="GO:0005102">
    <property type="term" value="F:signaling receptor binding"/>
    <property type="evidence" value="ECO:0007669"/>
    <property type="project" value="TreeGrafter"/>
</dbReference>
<dbReference type="PROSITE" id="PS50835">
    <property type="entry name" value="IG_LIKE"/>
    <property type="match status" value="1"/>
</dbReference>
<comment type="caution">
    <text evidence="8">The sequence shown here is derived from an EMBL/GenBank/DDBJ whole genome shotgun (WGS) entry which is preliminary data.</text>
</comment>
<dbReference type="OrthoDB" id="9898017at2759"/>
<dbReference type="GO" id="GO:0001817">
    <property type="term" value="P:regulation of cytokine production"/>
    <property type="evidence" value="ECO:0007669"/>
    <property type="project" value="TreeGrafter"/>
</dbReference>
<dbReference type="Gene3D" id="2.60.40.10">
    <property type="entry name" value="Immunoglobulins"/>
    <property type="match status" value="1"/>
</dbReference>
<dbReference type="Pfam" id="PF07686">
    <property type="entry name" value="V-set"/>
    <property type="match status" value="1"/>
</dbReference>
<evidence type="ECO:0000259" key="7">
    <source>
        <dbReference type="PROSITE" id="PS50835"/>
    </source>
</evidence>
<gene>
    <name evidence="8" type="primary">Vtcn1_1</name>
    <name evidence="8" type="ORF">PITSOR_R14431</name>
</gene>